<protein>
    <submittedName>
        <fullName evidence="5">Helix-turn-helix transcriptional regulator</fullName>
    </submittedName>
</protein>
<keyword evidence="6" id="KW-1185">Reference proteome</keyword>
<sequence length="109" mass="12004">MLLDQITDKWSILILAVLCPGPARFNAIRRALDGITQKSLTQTLRRLERNGLIVRRVVASSPVAVEYAVTPLGHTLKEPFAALYGWTVRSLADVKEAQAAFDGRMNEAA</sequence>
<comment type="caution">
    <text evidence="5">The sequence shown here is derived from an EMBL/GenBank/DDBJ whole genome shotgun (WGS) entry which is preliminary data.</text>
</comment>
<dbReference type="RefSeq" id="WP_422918538.1">
    <property type="nucleotide sequence ID" value="NZ_JAMZEJ010000002.1"/>
</dbReference>
<gene>
    <name evidence="5" type="ORF">NFI88_02890</name>
</gene>
<accession>A0ABT1VV40</accession>
<proteinExistence type="predicted"/>
<dbReference type="Pfam" id="PF01638">
    <property type="entry name" value="HxlR"/>
    <property type="match status" value="1"/>
</dbReference>
<evidence type="ECO:0000259" key="4">
    <source>
        <dbReference type="PROSITE" id="PS51118"/>
    </source>
</evidence>
<evidence type="ECO:0000256" key="1">
    <source>
        <dbReference type="ARBA" id="ARBA00023015"/>
    </source>
</evidence>
<organism evidence="5 6">
    <name type="scientific">Rhizosaccharibacter radicis</name>
    <dbReference type="NCBI Taxonomy" id="2782605"/>
    <lineage>
        <taxon>Bacteria</taxon>
        <taxon>Pseudomonadati</taxon>
        <taxon>Pseudomonadota</taxon>
        <taxon>Alphaproteobacteria</taxon>
        <taxon>Acetobacterales</taxon>
        <taxon>Acetobacteraceae</taxon>
        <taxon>Rhizosaccharibacter</taxon>
    </lineage>
</organism>
<dbReference type="PANTHER" id="PTHR33204">
    <property type="entry name" value="TRANSCRIPTIONAL REGULATOR, MARR FAMILY"/>
    <property type="match status" value="1"/>
</dbReference>
<dbReference type="InterPro" id="IPR002577">
    <property type="entry name" value="HTH_HxlR"/>
</dbReference>
<dbReference type="SUPFAM" id="SSF46785">
    <property type="entry name" value="Winged helix' DNA-binding domain"/>
    <property type="match status" value="1"/>
</dbReference>
<dbReference type="InterPro" id="IPR036390">
    <property type="entry name" value="WH_DNA-bd_sf"/>
</dbReference>
<evidence type="ECO:0000256" key="3">
    <source>
        <dbReference type="ARBA" id="ARBA00023163"/>
    </source>
</evidence>
<keyword evidence="3" id="KW-0804">Transcription</keyword>
<reference evidence="5 6" key="1">
    <citation type="submission" date="2022-06" db="EMBL/GenBank/DDBJ databases">
        <title>Rhizosaccharibacter gen. nov. sp. nov. KSS12, endophytic bacteria isolated from sugarcane.</title>
        <authorList>
            <person name="Pitiwittayakul N."/>
        </authorList>
    </citation>
    <scope>NUCLEOTIDE SEQUENCE [LARGE SCALE GENOMIC DNA]</scope>
    <source>
        <strain evidence="5 6">KSS12</strain>
    </source>
</reference>
<keyword evidence="1" id="KW-0805">Transcription regulation</keyword>
<name>A0ABT1VV40_9PROT</name>
<keyword evidence="2" id="KW-0238">DNA-binding</keyword>
<dbReference type="Gene3D" id="1.10.10.10">
    <property type="entry name" value="Winged helix-like DNA-binding domain superfamily/Winged helix DNA-binding domain"/>
    <property type="match status" value="1"/>
</dbReference>
<evidence type="ECO:0000256" key="2">
    <source>
        <dbReference type="ARBA" id="ARBA00023125"/>
    </source>
</evidence>
<dbReference type="Proteomes" id="UP001524547">
    <property type="component" value="Unassembled WGS sequence"/>
</dbReference>
<dbReference type="InterPro" id="IPR036388">
    <property type="entry name" value="WH-like_DNA-bd_sf"/>
</dbReference>
<evidence type="ECO:0000313" key="6">
    <source>
        <dbReference type="Proteomes" id="UP001524547"/>
    </source>
</evidence>
<dbReference type="PROSITE" id="PS51118">
    <property type="entry name" value="HTH_HXLR"/>
    <property type="match status" value="1"/>
</dbReference>
<dbReference type="PANTHER" id="PTHR33204:SF39">
    <property type="entry name" value="TRANSCRIPTIONAL REGULATORY PROTEIN"/>
    <property type="match status" value="1"/>
</dbReference>
<evidence type="ECO:0000313" key="5">
    <source>
        <dbReference type="EMBL" id="MCQ8239787.1"/>
    </source>
</evidence>
<dbReference type="EMBL" id="JAMZEJ010000002">
    <property type="protein sequence ID" value="MCQ8239787.1"/>
    <property type="molecule type" value="Genomic_DNA"/>
</dbReference>
<feature type="domain" description="HTH hxlR-type" evidence="4">
    <location>
        <begin position="1"/>
        <end position="95"/>
    </location>
</feature>